<dbReference type="GO" id="GO:0006749">
    <property type="term" value="P:glutathione metabolic process"/>
    <property type="evidence" value="ECO:0007669"/>
    <property type="project" value="TreeGrafter"/>
</dbReference>
<dbReference type="GO" id="GO:0005829">
    <property type="term" value="C:cytosol"/>
    <property type="evidence" value="ECO:0007669"/>
    <property type="project" value="TreeGrafter"/>
</dbReference>
<dbReference type="PRINTS" id="PR00368">
    <property type="entry name" value="FADPNR"/>
</dbReference>
<dbReference type="STRING" id="1920490.GCA_001895925_01862"/>
<dbReference type="InterPro" id="IPR016156">
    <property type="entry name" value="FAD/NAD-linked_Rdtase_dimer_sf"/>
</dbReference>
<dbReference type="EMBL" id="PVWG01000029">
    <property type="protein sequence ID" value="PSB17352.1"/>
    <property type="molecule type" value="Genomic_DNA"/>
</dbReference>
<reference evidence="13 14" key="1">
    <citation type="submission" date="2018-02" db="EMBL/GenBank/DDBJ databases">
        <authorList>
            <person name="Cohen D.B."/>
            <person name="Kent A.D."/>
        </authorList>
    </citation>
    <scope>NUCLEOTIDE SEQUENCE [LARGE SCALE GENOMIC DNA]</scope>
    <source>
        <strain evidence="13 14">ULC007</strain>
    </source>
</reference>
<keyword evidence="6 10" id="KW-0676">Redox-active center</keyword>
<evidence type="ECO:0000259" key="12">
    <source>
        <dbReference type="Pfam" id="PF07992"/>
    </source>
</evidence>
<dbReference type="InterPro" id="IPR046952">
    <property type="entry name" value="GSHR/TRXR-like"/>
</dbReference>
<dbReference type="PRINTS" id="PR00411">
    <property type="entry name" value="PNDRDTASEI"/>
</dbReference>
<dbReference type="Proteomes" id="UP000238634">
    <property type="component" value="Unassembled WGS sequence"/>
</dbReference>
<dbReference type="NCBIfam" id="NF004776">
    <property type="entry name" value="PRK06116.1"/>
    <property type="match status" value="1"/>
</dbReference>
<dbReference type="PIRSF" id="PIRSF000350">
    <property type="entry name" value="Mercury_reductase_MerA"/>
    <property type="match status" value="1"/>
</dbReference>
<evidence type="ECO:0000256" key="7">
    <source>
        <dbReference type="PIRSR" id="PIRSR000350-2"/>
    </source>
</evidence>
<organism evidence="13 14">
    <name type="scientific">Phormidesmis priestleyi ULC007</name>
    <dbReference type="NCBI Taxonomy" id="1920490"/>
    <lineage>
        <taxon>Bacteria</taxon>
        <taxon>Bacillati</taxon>
        <taxon>Cyanobacteriota</taxon>
        <taxon>Cyanophyceae</taxon>
        <taxon>Leptolyngbyales</taxon>
        <taxon>Leptolyngbyaceae</taxon>
        <taxon>Phormidesmis</taxon>
    </lineage>
</organism>
<evidence type="ECO:0000313" key="13">
    <source>
        <dbReference type="EMBL" id="PSB17352.1"/>
    </source>
</evidence>
<dbReference type="InterPro" id="IPR004099">
    <property type="entry name" value="Pyr_nucl-diS_OxRdtase_dimer"/>
</dbReference>
<feature type="binding site" evidence="8">
    <location>
        <position position="261"/>
    </location>
    <ligand>
        <name>NAD(+)</name>
        <dbReference type="ChEBI" id="CHEBI:57540"/>
    </ligand>
</feature>
<dbReference type="GO" id="GO:0050660">
    <property type="term" value="F:flavin adenine dinucleotide binding"/>
    <property type="evidence" value="ECO:0007669"/>
    <property type="project" value="InterPro"/>
</dbReference>
<feature type="binding site" evidence="8">
    <location>
        <position position="51"/>
    </location>
    <ligand>
        <name>FAD</name>
        <dbReference type="ChEBI" id="CHEBI:57692"/>
    </ligand>
</feature>
<evidence type="ECO:0000256" key="5">
    <source>
        <dbReference type="ARBA" id="ARBA00023157"/>
    </source>
</evidence>
<reference evidence="13 14" key="2">
    <citation type="submission" date="2018-03" db="EMBL/GenBank/DDBJ databases">
        <title>The ancient ancestry and fast evolution of plastids.</title>
        <authorList>
            <person name="Moore K.R."/>
            <person name="Magnabosco C."/>
            <person name="Momper L."/>
            <person name="Gold D.A."/>
            <person name="Bosak T."/>
            <person name="Fournier G.P."/>
        </authorList>
    </citation>
    <scope>NUCLEOTIDE SEQUENCE [LARGE SCALE GENOMIC DNA]</scope>
    <source>
        <strain evidence="13 14">ULC007</strain>
    </source>
</reference>
<dbReference type="GO" id="GO:0034599">
    <property type="term" value="P:cellular response to oxidative stress"/>
    <property type="evidence" value="ECO:0007669"/>
    <property type="project" value="TreeGrafter"/>
</dbReference>
<evidence type="ECO:0000256" key="4">
    <source>
        <dbReference type="ARBA" id="ARBA00023002"/>
    </source>
</evidence>
<evidence type="ECO:0000256" key="1">
    <source>
        <dbReference type="ARBA" id="ARBA00007532"/>
    </source>
</evidence>
<keyword evidence="8" id="KW-0547">Nucleotide-binding</keyword>
<evidence type="ECO:0000256" key="6">
    <source>
        <dbReference type="ARBA" id="ARBA00023284"/>
    </source>
</evidence>
<accession>A0A2T1DA19</accession>
<dbReference type="InterPro" id="IPR001100">
    <property type="entry name" value="Pyr_nuc-diS_OxRdtase"/>
</dbReference>
<evidence type="ECO:0000256" key="9">
    <source>
        <dbReference type="PIRSR" id="PIRSR000350-4"/>
    </source>
</evidence>
<dbReference type="Pfam" id="PF07992">
    <property type="entry name" value="Pyr_redox_2"/>
    <property type="match status" value="1"/>
</dbReference>
<dbReference type="GO" id="GO:0045454">
    <property type="term" value="P:cell redox homeostasis"/>
    <property type="evidence" value="ECO:0007669"/>
    <property type="project" value="InterPro"/>
</dbReference>
<evidence type="ECO:0000256" key="2">
    <source>
        <dbReference type="ARBA" id="ARBA00022630"/>
    </source>
</evidence>
<evidence type="ECO:0000259" key="11">
    <source>
        <dbReference type="Pfam" id="PF02852"/>
    </source>
</evidence>
<dbReference type="GO" id="GO:0004362">
    <property type="term" value="F:glutathione-disulfide reductase (NADPH) activity"/>
    <property type="evidence" value="ECO:0007669"/>
    <property type="project" value="TreeGrafter"/>
</dbReference>
<dbReference type="PROSITE" id="PS00076">
    <property type="entry name" value="PYRIDINE_REDOX_1"/>
    <property type="match status" value="1"/>
</dbReference>
<feature type="domain" description="FAD/NAD(P)-binding" evidence="12">
    <location>
        <begin position="5"/>
        <end position="316"/>
    </location>
</feature>
<keyword evidence="2 10" id="KW-0285">Flavoprotein</keyword>
<dbReference type="AlphaFoldDB" id="A0A2T1DA19"/>
<comment type="caution">
    <text evidence="13">The sequence shown here is derived from an EMBL/GenBank/DDBJ whole genome shotgun (WGS) entry which is preliminary data.</text>
</comment>
<keyword evidence="14" id="KW-1185">Reference proteome</keyword>
<dbReference type="SUPFAM" id="SSF55424">
    <property type="entry name" value="FAD/NAD-linked reductases, dimerisation (C-terminal) domain"/>
    <property type="match status" value="1"/>
</dbReference>
<evidence type="ECO:0000313" key="14">
    <source>
        <dbReference type="Proteomes" id="UP000238634"/>
    </source>
</evidence>
<keyword evidence="8" id="KW-0520">NAD</keyword>
<keyword evidence="5" id="KW-1015">Disulfide bond</keyword>
<gene>
    <name evidence="13" type="ORF">C7B65_18930</name>
</gene>
<feature type="disulfide bond" description="Redox-active" evidence="9">
    <location>
        <begin position="42"/>
        <end position="47"/>
    </location>
</feature>
<keyword evidence="3 8" id="KW-0274">FAD</keyword>
<dbReference type="PANTHER" id="PTHR42737">
    <property type="entry name" value="GLUTATHIONE REDUCTASE"/>
    <property type="match status" value="1"/>
</dbReference>
<dbReference type="PANTHER" id="PTHR42737:SF2">
    <property type="entry name" value="GLUTATHIONE REDUCTASE"/>
    <property type="match status" value="1"/>
</dbReference>
<dbReference type="Pfam" id="PF02852">
    <property type="entry name" value="Pyr_redox_dim"/>
    <property type="match status" value="1"/>
</dbReference>
<dbReference type="RefSeq" id="WP_073074286.1">
    <property type="nucleotide sequence ID" value="NZ_MPPI01000033.1"/>
</dbReference>
<feature type="domain" description="Pyridine nucleotide-disulphide oxidoreductase dimerisation" evidence="11">
    <location>
        <begin position="336"/>
        <end position="443"/>
    </location>
</feature>
<dbReference type="OrthoDB" id="9807946at2"/>
<feature type="binding site" evidence="8">
    <location>
        <position position="301"/>
    </location>
    <ligand>
        <name>FAD</name>
        <dbReference type="ChEBI" id="CHEBI:57692"/>
    </ligand>
</feature>
<comment type="similarity">
    <text evidence="1 10">Belongs to the class-I pyridine nucleotide-disulfide oxidoreductase family.</text>
</comment>
<feature type="binding site" evidence="8">
    <location>
        <begin position="173"/>
        <end position="180"/>
    </location>
    <ligand>
        <name>NAD(+)</name>
        <dbReference type="ChEBI" id="CHEBI:57540"/>
    </ligand>
</feature>
<feature type="active site" description="Proton acceptor" evidence="7">
    <location>
        <position position="436"/>
    </location>
</feature>
<evidence type="ECO:0000256" key="3">
    <source>
        <dbReference type="ARBA" id="ARBA00022827"/>
    </source>
</evidence>
<evidence type="ECO:0000256" key="10">
    <source>
        <dbReference type="RuleBase" id="RU003691"/>
    </source>
</evidence>
<sequence>MTEDYDLFVIGAGPGGLAAAKQAAHYGARVAIAEANYLGGTCANLGCIPKKLMVYAADFAHYADASEGYGWSGDRPQFDWAKFVKARDQAMAQFRQNHERSLIQKGIRLIHDRAVLIDAHTVEIADQKITADKILLAVGSHPNKLNIPGIEHTVTSDKMFHLPQLPQKIAIIGGGYIGVEFASALRGFGTKVFVINNEHCILNGFDPAISNAIHNGLTQRGIEIACSTTVKEIIAGDRALQLTLSDHPTPITADLVLCAIGRTANLDNLGLERVGVEIDRDAIAVDAHSRTSQPNIFAVGDCTNRKQLTPVALSEGRAFADTIFGDYAWTVDYDSVPSAVCCRPEAASVGMTEPQAQAHFGEAAVRCYQSEFQPLFHSLSGQNEKALIKLVVNCSNDQVIGIHIVGDQAAEMLQGFALAMKKGVTKQEIDYTIGIHPSSAEEIFSMR</sequence>
<name>A0A2T1DA19_9CYAN</name>
<dbReference type="InterPro" id="IPR012999">
    <property type="entry name" value="Pyr_OxRdtase_I_AS"/>
</dbReference>
<dbReference type="InterPro" id="IPR023753">
    <property type="entry name" value="FAD/NAD-binding_dom"/>
</dbReference>
<dbReference type="SUPFAM" id="SSF51905">
    <property type="entry name" value="FAD/NAD(P)-binding domain"/>
    <property type="match status" value="1"/>
</dbReference>
<comment type="cofactor">
    <cofactor evidence="8">
        <name>FAD</name>
        <dbReference type="ChEBI" id="CHEBI:57692"/>
    </cofactor>
    <text evidence="8">Binds 1 FAD per subunit.</text>
</comment>
<proteinExistence type="inferred from homology"/>
<dbReference type="InterPro" id="IPR036188">
    <property type="entry name" value="FAD/NAD-bd_sf"/>
</dbReference>
<evidence type="ECO:0000256" key="8">
    <source>
        <dbReference type="PIRSR" id="PIRSR000350-3"/>
    </source>
</evidence>
<protein>
    <submittedName>
        <fullName evidence="13">Glutathione-disulfide reductase</fullName>
    </submittedName>
</protein>
<dbReference type="Gene3D" id="3.30.390.30">
    <property type="match status" value="1"/>
</dbReference>
<keyword evidence="4 10" id="KW-0560">Oxidoreductase</keyword>
<dbReference type="Gene3D" id="3.50.50.60">
    <property type="entry name" value="FAD/NAD(P)-binding domain"/>
    <property type="match status" value="2"/>
</dbReference>